<name>A0A1G6NJP8_9RHOB</name>
<accession>A0A1G6NJP8</accession>
<gene>
    <name evidence="2" type="ORF">SAMN04488239_103143</name>
</gene>
<dbReference type="EMBL" id="FMZV01000003">
    <property type="protein sequence ID" value="SDC67989.1"/>
    <property type="molecule type" value="Genomic_DNA"/>
</dbReference>
<dbReference type="AlphaFoldDB" id="A0A1G6NJP8"/>
<feature type="signal peptide" evidence="1">
    <location>
        <begin position="1"/>
        <end position="23"/>
    </location>
</feature>
<keyword evidence="3" id="KW-1185">Reference proteome</keyword>
<dbReference type="Proteomes" id="UP000199628">
    <property type="component" value="Unassembled WGS sequence"/>
</dbReference>
<evidence type="ECO:0000313" key="2">
    <source>
        <dbReference type="EMBL" id="SDC67989.1"/>
    </source>
</evidence>
<sequence length="342" mass="36997">MRKLISFLGATLILVLAAGEARACGFHGYLPERTVIDRMLESDHIVLARADPENPFRFVAVEAIRGSLDGVEIPQLVDSLTRRRLNLGPQDRVMFARDGGDGTWVQLAYVDAAFRSVLDRIVPRLESWAAGDQAGRFQFFADLLHHPDRRVDDLVLAELDQAPYAVFDRLSLAPDTALLTADFYAPHRFRMIPIRVLLLGKSPDPAAAAFLRAKFAGGRSPTGSMAGAYAVALIESQGRPGADRIAALLRAGPAFTPETREVLVEALALHSLTGEPDLQSHVRGLVAALLRDDPALAGAVARRFGALGDRSQVEPLRALAQAGMVAADGDRLAVEQYLKPAI</sequence>
<dbReference type="RefSeq" id="WP_093028467.1">
    <property type="nucleotide sequence ID" value="NZ_FMZV01000003.1"/>
</dbReference>
<reference evidence="3" key="1">
    <citation type="submission" date="2016-10" db="EMBL/GenBank/DDBJ databases">
        <authorList>
            <person name="Varghese N."/>
            <person name="Submissions S."/>
        </authorList>
    </citation>
    <scope>NUCLEOTIDE SEQUENCE [LARGE SCALE GENOMIC DNA]</scope>
    <source>
        <strain evidence="3">CGMCC 1.9108</strain>
    </source>
</reference>
<evidence type="ECO:0000256" key="1">
    <source>
        <dbReference type="SAM" id="SignalP"/>
    </source>
</evidence>
<feature type="chain" id="PRO_5011585584" description="HEAT repeat domain-containing protein" evidence="1">
    <location>
        <begin position="24"/>
        <end position="342"/>
    </location>
</feature>
<dbReference type="OrthoDB" id="7702485at2"/>
<protein>
    <recommendedName>
        <fullName evidence="4">HEAT repeat domain-containing protein</fullName>
    </recommendedName>
</protein>
<evidence type="ECO:0000313" key="3">
    <source>
        <dbReference type="Proteomes" id="UP000199628"/>
    </source>
</evidence>
<evidence type="ECO:0008006" key="4">
    <source>
        <dbReference type="Google" id="ProtNLM"/>
    </source>
</evidence>
<proteinExistence type="predicted"/>
<organism evidence="2 3">
    <name type="scientific">Ruegeria marina</name>
    <dbReference type="NCBI Taxonomy" id="639004"/>
    <lineage>
        <taxon>Bacteria</taxon>
        <taxon>Pseudomonadati</taxon>
        <taxon>Pseudomonadota</taxon>
        <taxon>Alphaproteobacteria</taxon>
        <taxon>Rhodobacterales</taxon>
        <taxon>Roseobacteraceae</taxon>
        <taxon>Ruegeria</taxon>
    </lineage>
</organism>
<keyword evidence="1" id="KW-0732">Signal</keyword>